<dbReference type="EMBL" id="CAJOBD010009038">
    <property type="protein sequence ID" value="CAF4126878.1"/>
    <property type="molecule type" value="Genomic_DNA"/>
</dbReference>
<evidence type="ECO:0000313" key="2">
    <source>
        <dbReference type="Proteomes" id="UP000663836"/>
    </source>
</evidence>
<organism evidence="1 2">
    <name type="scientific">Rotaria sordida</name>
    <dbReference type="NCBI Taxonomy" id="392033"/>
    <lineage>
        <taxon>Eukaryota</taxon>
        <taxon>Metazoa</taxon>
        <taxon>Spiralia</taxon>
        <taxon>Gnathifera</taxon>
        <taxon>Rotifera</taxon>
        <taxon>Eurotatoria</taxon>
        <taxon>Bdelloidea</taxon>
        <taxon>Philodinida</taxon>
        <taxon>Philodinidae</taxon>
        <taxon>Rotaria</taxon>
    </lineage>
</organism>
<reference evidence="1" key="1">
    <citation type="submission" date="2021-02" db="EMBL/GenBank/DDBJ databases">
        <authorList>
            <person name="Nowell W R."/>
        </authorList>
    </citation>
    <scope>NUCLEOTIDE SEQUENCE</scope>
</reference>
<sequence>MSSFTRVVTRPPVDFDNPSRFTTHDYQVLTGLSLEQFNDLCNCIPKSSLYNTSNRTSRMAIGALLMKLRLALSHETLAVLLGLSDRKTVSNVLQSARVALMKHFVLQHLGFEHISRRTLIDQRTRPLAKILLADNNNDKAILVLDSTYIYLVQQSNELKQYIDALKDNPDKNIKWYNLDAAGALDDFPIFSYESLMDLTLASVIWYLSYARFDPRELRQQSSDYLDEFFDAPDYEIDNSDDDNDDSNILYSLS</sequence>
<dbReference type="AlphaFoldDB" id="A0A819WHS9"/>
<comment type="caution">
    <text evidence="1">The sequence shown here is derived from an EMBL/GenBank/DDBJ whole genome shotgun (WGS) entry which is preliminary data.</text>
</comment>
<evidence type="ECO:0000313" key="1">
    <source>
        <dbReference type="EMBL" id="CAF4126878.1"/>
    </source>
</evidence>
<accession>A0A819WHS9</accession>
<protein>
    <submittedName>
        <fullName evidence="1">Uncharacterized protein</fullName>
    </submittedName>
</protein>
<gene>
    <name evidence="1" type="ORF">JBS370_LOCUS32889</name>
</gene>
<dbReference type="Proteomes" id="UP000663836">
    <property type="component" value="Unassembled WGS sequence"/>
</dbReference>
<name>A0A819WHS9_9BILA</name>
<proteinExistence type="predicted"/>